<dbReference type="GO" id="GO:0016853">
    <property type="term" value="F:isomerase activity"/>
    <property type="evidence" value="ECO:0007669"/>
    <property type="project" value="UniProtKB-KW"/>
</dbReference>
<gene>
    <name evidence="2" type="ORF">D3P08_10500</name>
</gene>
<name>A0A3A1UX19_9BACL</name>
<keyword evidence="2" id="KW-0413">Isomerase</keyword>
<reference evidence="2 3" key="1">
    <citation type="submission" date="2018-09" db="EMBL/GenBank/DDBJ databases">
        <title>Paenibacillus aracenensis nov. sp. isolated from a cave in southern Spain.</title>
        <authorList>
            <person name="Jurado V."/>
            <person name="Gutierrez-Patricio S."/>
            <person name="Gonzalez-Pimentel J.L."/>
            <person name="Miller A.Z."/>
            <person name="Laiz L."/>
            <person name="Saiz-Jimenez C."/>
        </authorList>
    </citation>
    <scope>NUCLEOTIDE SEQUENCE [LARGE SCALE GENOMIC DNA]</scope>
    <source>
        <strain evidence="2 3">DSM 22867</strain>
    </source>
</reference>
<dbReference type="RefSeq" id="WP_119599648.1">
    <property type="nucleotide sequence ID" value="NZ_QXQA01000005.1"/>
</dbReference>
<dbReference type="Proteomes" id="UP000266482">
    <property type="component" value="Unassembled WGS sequence"/>
</dbReference>
<dbReference type="InterPro" id="IPR050312">
    <property type="entry name" value="IolE/XylAMocC-like"/>
</dbReference>
<dbReference type="PANTHER" id="PTHR12110">
    <property type="entry name" value="HYDROXYPYRUVATE ISOMERASE"/>
    <property type="match status" value="1"/>
</dbReference>
<sequence length="258" mass="29377">MKRMGIGLQMYTLRNETAEDFEGTLRKVAAMGYEGVEFAGYGDIPAERMRELLDELGLKAIGSHIGLHLLENNLEDEIAYLKTIGAKYAICPWLPVEARDTESWRKHLVSFEQFGKRFREEGITFAYHNHDFEFEVEIDGKIVFDALYERISPEYLQVEMDIGWVQYSGIDPVAYVKKYAGRLPLLHLKDFRGGEKGQQIDTVELGNGDLPLSPIIEAASEASVEWLIVEQDVCANPPIESVATSMEWMKANYLNKFE</sequence>
<protein>
    <submittedName>
        <fullName evidence="2">Sugar phosphate isomerase/epimerase</fullName>
    </submittedName>
</protein>
<dbReference type="InterPro" id="IPR036237">
    <property type="entry name" value="Xyl_isomerase-like_sf"/>
</dbReference>
<dbReference type="SUPFAM" id="SSF51658">
    <property type="entry name" value="Xylose isomerase-like"/>
    <property type="match status" value="1"/>
</dbReference>
<dbReference type="Pfam" id="PF01261">
    <property type="entry name" value="AP_endonuc_2"/>
    <property type="match status" value="1"/>
</dbReference>
<proteinExistence type="predicted"/>
<dbReference type="AlphaFoldDB" id="A0A3A1UX19"/>
<organism evidence="2 3">
    <name type="scientific">Paenibacillus nanensis</name>
    <dbReference type="NCBI Taxonomy" id="393251"/>
    <lineage>
        <taxon>Bacteria</taxon>
        <taxon>Bacillati</taxon>
        <taxon>Bacillota</taxon>
        <taxon>Bacilli</taxon>
        <taxon>Bacillales</taxon>
        <taxon>Paenibacillaceae</taxon>
        <taxon>Paenibacillus</taxon>
    </lineage>
</organism>
<feature type="domain" description="Xylose isomerase-like TIM barrel" evidence="1">
    <location>
        <begin position="25"/>
        <end position="251"/>
    </location>
</feature>
<evidence type="ECO:0000313" key="3">
    <source>
        <dbReference type="Proteomes" id="UP000266482"/>
    </source>
</evidence>
<keyword evidence="3" id="KW-1185">Reference proteome</keyword>
<dbReference type="Gene3D" id="3.20.20.150">
    <property type="entry name" value="Divalent-metal-dependent TIM barrel enzymes"/>
    <property type="match status" value="1"/>
</dbReference>
<evidence type="ECO:0000259" key="1">
    <source>
        <dbReference type="Pfam" id="PF01261"/>
    </source>
</evidence>
<evidence type="ECO:0000313" key="2">
    <source>
        <dbReference type="EMBL" id="RIX53068.1"/>
    </source>
</evidence>
<comment type="caution">
    <text evidence="2">The sequence shown here is derived from an EMBL/GenBank/DDBJ whole genome shotgun (WGS) entry which is preliminary data.</text>
</comment>
<dbReference type="OrthoDB" id="9798407at2"/>
<dbReference type="PANTHER" id="PTHR12110:SF41">
    <property type="entry name" value="INOSOSE DEHYDRATASE"/>
    <property type="match status" value="1"/>
</dbReference>
<dbReference type="EMBL" id="QXQA01000005">
    <property type="protein sequence ID" value="RIX53068.1"/>
    <property type="molecule type" value="Genomic_DNA"/>
</dbReference>
<dbReference type="InterPro" id="IPR013022">
    <property type="entry name" value="Xyl_isomerase-like_TIM-brl"/>
</dbReference>
<accession>A0A3A1UX19</accession>